<dbReference type="EMBL" id="JBFOLK010000010">
    <property type="protein sequence ID" value="KAL2481525.1"/>
    <property type="molecule type" value="Genomic_DNA"/>
</dbReference>
<evidence type="ECO:0000313" key="2">
    <source>
        <dbReference type="Proteomes" id="UP001604336"/>
    </source>
</evidence>
<comment type="caution">
    <text evidence="1">The sequence shown here is derived from an EMBL/GenBank/DDBJ whole genome shotgun (WGS) entry which is preliminary data.</text>
</comment>
<sequence length="101" mass="11171">MECVGDALNLYPHSCAKLTKSRPPPKSLVVFCRTQPKSAQIHHRMQIHHHVGPSLLFLQLSHPTTTGKKGCAPSSGSRIAHETIMIKQETPNRVQQQAQEG</sequence>
<evidence type="ECO:0000313" key="1">
    <source>
        <dbReference type="EMBL" id="KAL2481525.1"/>
    </source>
</evidence>
<keyword evidence="2" id="KW-1185">Reference proteome</keyword>
<organism evidence="1 2">
    <name type="scientific">Abeliophyllum distichum</name>
    <dbReference type="NCBI Taxonomy" id="126358"/>
    <lineage>
        <taxon>Eukaryota</taxon>
        <taxon>Viridiplantae</taxon>
        <taxon>Streptophyta</taxon>
        <taxon>Embryophyta</taxon>
        <taxon>Tracheophyta</taxon>
        <taxon>Spermatophyta</taxon>
        <taxon>Magnoliopsida</taxon>
        <taxon>eudicotyledons</taxon>
        <taxon>Gunneridae</taxon>
        <taxon>Pentapetalae</taxon>
        <taxon>asterids</taxon>
        <taxon>lamiids</taxon>
        <taxon>Lamiales</taxon>
        <taxon>Oleaceae</taxon>
        <taxon>Forsythieae</taxon>
        <taxon>Abeliophyllum</taxon>
    </lineage>
</organism>
<dbReference type="Proteomes" id="UP001604336">
    <property type="component" value="Unassembled WGS sequence"/>
</dbReference>
<name>A0ABD1QZA8_9LAMI</name>
<accession>A0ABD1QZA8</accession>
<gene>
    <name evidence="1" type="ORF">Adt_34491</name>
</gene>
<dbReference type="AlphaFoldDB" id="A0ABD1QZA8"/>
<reference evidence="2" key="1">
    <citation type="submission" date="2024-07" db="EMBL/GenBank/DDBJ databases">
        <title>Two chromosome-level genome assemblies of Korean endemic species Abeliophyllum distichum and Forsythia ovata (Oleaceae).</title>
        <authorList>
            <person name="Jang H."/>
        </authorList>
    </citation>
    <scope>NUCLEOTIDE SEQUENCE [LARGE SCALE GENOMIC DNA]</scope>
</reference>
<proteinExistence type="predicted"/>
<protein>
    <submittedName>
        <fullName evidence="1">Uncharacterized protein</fullName>
    </submittedName>
</protein>